<dbReference type="GO" id="GO:0003723">
    <property type="term" value="F:RNA binding"/>
    <property type="evidence" value="ECO:0007669"/>
    <property type="project" value="TreeGrafter"/>
</dbReference>
<dbReference type="Pfam" id="PF08368">
    <property type="entry name" value="FAST_2"/>
    <property type="match status" value="1"/>
</dbReference>
<dbReference type="Pfam" id="PF06743">
    <property type="entry name" value="FAST_1"/>
    <property type="match status" value="1"/>
</dbReference>
<dbReference type="Proteomes" id="UP001353858">
    <property type="component" value="Unassembled WGS sequence"/>
</dbReference>
<gene>
    <name evidence="4" type="ORF">RN001_006381</name>
</gene>
<evidence type="ECO:0000256" key="2">
    <source>
        <dbReference type="ARBA" id="ARBA00023128"/>
    </source>
</evidence>
<name>A0AAN7PDF8_9COLE</name>
<dbReference type="GO" id="GO:0035770">
    <property type="term" value="C:ribonucleoprotein granule"/>
    <property type="evidence" value="ECO:0007669"/>
    <property type="project" value="TreeGrafter"/>
</dbReference>
<comment type="caution">
    <text evidence="4">The sequence shown here is derived from an EMBL/GenBank/DDBJ whole genome shotgun (WGS) entry which is preliminary data.</text>
</comment>
<accession>A0AAN7PDF8</accession>
<evidence type="ECO:0000313" key="5">
    <source>
        <dbReference type="Proteomes" id="UP001353858"/>
    </source>
</evidence>
<keyword evidence="5" id="KW-1185">Reference proteome</keyword>
<evidence type="ECO:0000259" key="3">
    <source>
        <dbReference type="PROSITE" id="PS51286"/>
    </source>
</evidence>
<dbReference type="PANTHER" id="PTHR21228:SF69">
    <property type="entry name" value="GH07286P"/>
    <property type="match status" value="1"/>
</dbReference>
<dbReference type="InterPro" id="IPR013579">
    <property type="entry name" value="FAST_2"/>
</dbReference>
<keyword evidence="2" id="KW-0496">Mitochondrion</keyword>
<dbReference type="GO" id="GO:0000963">
    <property type="term" value="P:mitochondrial RNA processing"/>
    <property type="evidence" value="ECO:0007669"/>
    <property type="project" value="TreeGrafter"/>
</dbReference>
<evidence type="ECO:0000313" key="4">
    <source>
        <dbReference type="EMBL" id="KAK4883062.1"/>
    </source>
</evidence>
<dbReference type="PROSITE" id="PS51286">
    <property type="entry name" value="RAP"/>
    <property type="match status" value="1"/>
</dbReference>
<comment type="subcellular location">
    <subcellularLocation>
        <location evidence="1">Mitochondrion</location>
    </subcellularLocation>
</comment>
<protein>
    <recommendedName>
        <fullName evidence="3">RAP domain-containing protein</fullName>
    </recommendedName>
</protein>
<evidence type="ECO:0000256" key="1">
    <source>
        <dbReference type="ARBA" id="ARBA00004173"/>
    </source>
</evidence>
<dbReference type="PANTHER" id="PTHR21228">
    <property type="entry name" value="FAST LEU-RICH DOMAIN-CONTAINING"/>
    <property type="match status" value="1"/>
</dbReference>
<dbReference type="GO" id="GO:0005759">
    <property type="term" value="C:mitochondrial matrix"/>
    <property type="evidence" value="ECO:0007669"/>
    <property type="project" value="TreeGrafter"/>
</dbReference>
<sequence>MFKVTHNIARYAKSNCGAHFLLLNNFTSAPKTASIRNIEQDNESISETKKLNTVHNTRSKDNNSLVAAAFASLKSDGHKEIKLSSSEMNVSENMTVDELLSVADENGVSRKHALKVISVLAEWSSTGKAELSQFDSDPRFLKICKILTKRSYAKKPFLGTRSEDLSTIINVTADDEAAKLISSISLPQMVKVITTLAQRKRRSTPLLRSLAYNIAGNSDHLDLKECADILYSTSVLNFIDENMLEKVCSDICIAIPSNNKGSAAVGSILTSLGHLRYKDTGILDTLSDWVLKNNDICRTQDIFSLFVTLASLNHRTSNVEEMNAVLIPQLKEAEISKPTVWLDFVWSLVVLNQAKPEHVSSVLRDDFIKKLEPDDNMNVPARLKLLHINSASKLLLSNYDGPRLSDDTTLNSTLISRSKHKFILVNALQDTISNLVNTKTHLKTNTYTGMGFYIDAELALDKKCNPLPINMQKDMSNCVKVAVIVLDFHDMCRGRVEPNGHNSLYFRLLEAEGYRILPVPYTEFNPQDKLVNRVKYIETNLKRLVLN</sequence>
<dbReference type="SMART" id="SM00952">
    <property type="entry name" value="RAP"/>
    <property type="match status" value="1"/>
</dbReference>
<dbReference type="InterPro" id="IPR050870">
    <property type="entry name" value="FAST_kinase"/>
</dbReference>
<dbReference type="InterPro" id="IPR010622">
    <property type="entry name" value="FAST_Leu-rich"/>
</dbReference>
<dbReference type="GO" id="GO:0044528">
    <property type="term" value="P:regulation of mitochondrial mRNA stability"/>
    <property type="evidence" value="ECO:0007669"/>
    <property type="project" value="InterPro"/>
</dbReference>
<organism evidence="4 5">
    <name type="scientific">Aquatica leii</name>
    <dbReference type="NCBI Taxonomy" id="1421715"/>
    <lineage>
        <taxon>Eukaryota</taxon>
        <taxon>Metazoa</taxon>
        <taxon>Ecdysozoa</taxon>
        <taxon>Arthropoda</taxon>
        <taxon>Hexapoda</taxon>
        <taxon>Insecta</taxon>
        <taxon>Pterygota</taxon>
        <taxon>Neoptera</taxon>
        <taxon>Endopterygota</taxon>
        <taxon>Coleoptera</taxon>
        <taxon>Polyphaga</taxon>
        <taxon>Elateriformia</taxon>
        <taxon>Elateroidea</taxon>
        <taxon>Lampyridae</taxon>
        <taxon>Luciolinae</taxon>
        <taxon>Aquatica</taxon>
    </lineage>
</organism>
<dbReference type="EMBL" id="JARPUR010000002">
    <property type="protein sequence ID" value="KAK4883062.1"/>
    <property type="molecule type" value="Genomic_DNA"/>
</dbReference>
<feature type="domain" description="RAP" evidence="3">
    <location>
        <begin position="481"/>
        <end position="539"/>
    </location>
</feature>
<reference evidence="5" key="1">
    <citation type="submission" date="2023-01" db="EMBL/GenBank/DDBJ databases">
        <title>Key to firefly adult light organ development and bioluminescence: homeobox transcription factors regulate luciferase expression and transportation to peroxisome.</title>
        <authorList>
            <person name="Fu X."/>
        </authorList>
    </citation>
    <scope>NUCLEOTIDE SEQUENCE [LARGE SCALE GENOMIC DNA]</scope>
</reference>
<dbReference type="InterPro" id="IPR013584">
    <property type="entry name" value="RAP"/>
</dbReference>
<proteinExistence type="predicted"/>
<dbReference type="AlphaFoldDB" id="A0AAN7PDF8"/>